<reference evidence="6 7" key="1">
    <citation type="journal article" date="2003" name="Genome Res.">
        <title>Comparative genome analysis of Vibrio vulnificus, a marine pathogen.</title>
        <authorList>
            <person name="Chen C.Y."/>
            <person name="Wu K.M."/>
            <person name="Chang Y.C."/>
            <person name="Chang C.H."/>
            <person name="Tsai H.C."/>
            <person name="Liao T.L."/>
            <person name="Liu Y.M."/>
            <person name="Chen H.J."/>
            <person name="Shen A.B."/>
            <person name="Li J.C."/>
            <person name="Su T.L."/>
            <person name="Shao C.P."/>
            <person name="Lee C.T."/>
            <person name="Hor L.I."/>
            <person name="Tsai S.F."/>
        </authorList>
    </citation>
    <scope>NUCLEOTIDE SEQUENCE [LARGE SCALE GENOMIC DNA]</scope>
    <source>
        <strain evidence="6 7">YJ016</strain>
    </source>
</reference>
<evidence type="ECO:0000313" key="6">
    <source>
        <dbReference type="EMBL" id="BAC94877.1"/>
    </source>
</evidence>
<dbReference type="CDD" id="cd07737">
    <property type="entry name" value="YcbL-like_MBL-fold"/>
    <property type="match status" value="1"/>
</dbReference>
<keyword evidence="2" id="KW-0479">Metal-binding</keyword>
<name>Q7MJP8_VIBVY</name>
<dbReference type="AlphaFoldDB" id="Q7MJP8"/>
<keyword evidence="4" id="KW-0862">Zinc</keyword>
<dbReference type="STRING" id="672.VV93_v1c18770"/>
<dbReference type="PANTHER" id="PTHR46233:SF3">
    <property type="entry name" value="HYDROXYACYLGLUTATHIONE HYDROLASE GLOC"/>
    <property type="match status" value="1"/>
</dbReference>
<gene>
    <name evidence="6" type="ordered locus">VV2113</name>
</gene>
<dbReference type="Pfam" id="PF00753">
    <property type="entry name" value="Lactamase_B"/>
    <property type="match status" value="1"/>
</dbReference>
<dbReference type="KEGG" id="vvy:VV2113"/>
<evidence type="ECO:0000256" key="1">
    <source>
        <dbReference type="ARBA" id="ARBA00001947"/>
    </source>
</evidence>
<evidence type="ECO:0000256" key="3">
    <source>
        <dbReference type="ARBA" id="ARBA00022801"/>
    </source>
</evidence>
<dbReference type="Gene3D" id="3.60.15.10">
    <property type="entry name" value="Ribonuclease Z/Hydroxyacylglutathione hydrolase-like"/>
    <property type="match status" value="1"/>
</dbReference>
<evidence type="ECO:0000256" key="2">
    <source>
        <dbReference type="ARBA" id="ARBA00022723"/>
    </source>
</evidence>
<evidence type="ECO:0000256" key="4">
    <source>
        <dbReference type="ARBA" id="ARBA00022833"/>
    </source>
</evidence>
<dbReference type="SMART" id="SM00849">
    <property type="entry name" value="Lactamase_B"/>
    <property type="match status" value="1"/>
</dbReference>
<dbReference type="Proteomes" id="UP000002675">
    <property type="component" value="Chromosome I"/>
</dbReference>
<dbReference type="PANTHER" id="PTHR46233">
    <property type="entry name" value="HYDROXYACYLGLUTATHIONE HYDROLASE GLOC"/>
    <property type="match status" value="1"/>
</dbReference>
<evidence type="ECO:0000313" key="7">
    <source>
        <dbReference type="Proteomes" id="UP000002675"/>
    </source>
</evidence>
<dbReference type="SUPFAM" id="SSF56281">
    <property type="entry name" value="Metallo-hydrolase/oxidoreductase"/>
    <property type="match status" value="1"/>
</dbReference>
<dbReference type="EMBL" id="BA000037">
    <property type="protein sequence ID" value="BAC94877.1"/>
    <property type="molecule type" value="Genomic_DNA"/>
</dbReference>
<accession>Q7MJP8</accession>
<dbReference type="eggNOG" id="COG0491">
    <property type="taxonomic scope" value="Bacteria"/>
</dbReference>
<dbReference type="InterPro" id="IPR001279">
    <property type="entry name" value="Metallo-B-lactamas"/>
</dbReference>
<comment type="cofactor">
    <cofactor evidence="1">
        <name>Zn(2+)</name>
        <dbReference type="ChEBI" id="CHEBI:29105"/>
    </cofactor>
</comment>
<dbReference type="InterPro" id="IPR051453">
    <property type="entry name" value="MBL_Glyoxalase_II"/>
</dbReference>
<dbReference type="GO" id="GO:0046872">
    <property type="term" value="F:metal ion binding"/>
    <property type="evidence" value="ECO:0007669"/>
    <property type="project" value="UniProtKB-KW"/>
</dbReference>
<organism evidence="6 7">
    <name type="scientific">Vibrio vulnificus (strain YJ016)</name>
    <dbReference type="NCBI Taxonomy" id="196600"/>
    <lineage>
        <taxon>Bacteria</taxon>
        <taxon>Pseudomonadati</taxon>
        <taxon>Pseudomonadota</taxon>
        <taxon>Gammaproteobacteria</taxon>
        <taxon>Vibrionales</taxon>
        <taxon>Vibrionaceae</taxon>
        <taxon>Vibrio</taxon>
    </lineage>
</organism>
<sequence length="238" mass="26184">MFFDASGVIVSPSSKLTEVAMALKYQIVPVTPFAQNCSIVWCDDTMKGIVIDPGGDEKQLAVIIKELGVEVVNLVLTHGHLDHVGGTERLAEMLDGIEIVGPHKADNFWLQGLEGQSQMFGFPLTEAFEPNQWLNDGDEVRFGNQVLQVLHTPGHTPGHVVLYSEEARRAFVGDVLFNGSIGRTDFPQGDFNTLIASIKNKLWPLGNDVTFIPGHGPESTFGHERRTNPFVADEMPLY</sequence>
<dbReference type="InterPro" id="IPR036866">
    <property type="entry name" value="RibonucZ/Hydroxyglut_hydro"/>
</dbReference>
<proteinExistence type="predicted"/>
<keyword evidence="3" id="KW-0378">Hydrolase</keyword>
<evidence type="ECO:0000259" key="5">
    <source>
        <dbReference type="SMART" id="SM00849"/>
    </source>
</evidence>
<feature type="domain" description="Metallo-beta-lactamase" evidence="5">
    <location>
        <begin position="34"/>
        <end position="215"/>
    </location>
</feature>
<protein>
    <submittedName>
        <fullName evidence="6">Glyoxylase II family protein</fullName>
    </submittedName>
</protein>
<dbReference type="GO" id="GO:0016787">
    <property type="term" value="F:hydrolase activity"/>
    <property type="evidence" value="ECO:0007669"/>
    <property type="project" value="UniProtKB-KW"/>
</dbReference>
<dbReference type="HOGENOM" id="CLU_030571_5_0_6"/>